<keyword evidence="3" id="KW-1185">Reference proteome</keyword>
<dbReference type="Proteomes" id="UP000187203">
    <property type="component" value="Unassembled WGS sequence"/>
</dbReference>
<dbReference type="EMBL" id="AWUE01017215">
    <property type="protein sequence ID" value="OMO87966.1"/>
    <property type="molecule type" value="Genomic_DNA"/>
</dbReference>
<comment type="caution">
    <text evidence="2">The sequence shown here is derived from an EMBL/GenBank/DDBJ whole genome shotgun (WGS) entry which is preliminary data.</text>
</comment>
<proteinExistence type="predicted"/>
<accession>A0A1R3IZI5</accession>
<evidence type="ECO:0000313" key="2">
    <source>
        <dbReference type="EMBL" id="OMO87966.1"/>
    </source>
</evidence>
<feature type="region of interest" description="Disordered" evidence="1">
    <location>
        <begin position="1"/>
        <end position="36"/>
    </location>
</feature>
<evidence type="ECO:0000256" key="1">
    <source>
        <dbReference type="SAM" id="MobiDB-lite"/>
    </source>
</evidence>
<name>A0A1R3IZI5_9ROSI</name>
<reference evidence="3" key="1">
    <citation type="submission" date="2013-09" db="EMBL/GenBank/DDBJ databases">
        <title>Corchorus olitorius genome sequencing.</title>
        <authorList>
            <person name="Alam M."/>
            <person name="Haque M.S."/>
            <person name="Islam M.S."/>
            <person name="Emdad E.M."/>
            <person name="Islam M.M."/>
            <person name="Ahmed B."/>
            <person name="Halim A."/>
            <person name="Hossen Q.M.M."/>
            <person name="Hossain M.Z."/>
            <person name="Ahmed R."/>
            <person name="Khan M.M."/>
            <person name="Islam R."/>
            <person name="Rashid M.M."/>
            <person name="Khan S.A."/>
            <person name="Rahman M.S."/>
            <person name="Alam M."/>
            <person name="Yahiya A.S."/>
            <person name="Khan M.S."/>
            <person name="Azam M.S."/>
            <person name="Haque T."/>
            <person name="Lashkar M.Z.H."/>
            <person name="Akhand A.I."/>
            <person name="Morshed G."/>
            <person name="Roy S."/>
            <person name="Uddin K.S."/>
            <person name="Rabeya T."/>
            <person name="Hossain A.S."/>
            <person name="Chowdhury A."/>
            <person name="Snigdha A.R."/>
            <person name="Mortoza M.S."/>
            <person name="Matin S.A."/>
            <person name="Hoque S.M.E."/>
            <person name="Islam M.K."/>
            <person name="Roy D.K."/>
            <person name="Haider R."/>
            <person name="Moosa M.M."/>
            <person name="Elias S.M."/>
            <person name="Hasan A.M."/>
            <person name="Jahan S."/>
            <person name="Shafiuddin M."/>
            <person name="Mahmood N."/>
            <person name="Shommy N.S."/>
        </authorList>
    </citation>
    <scope>NUCLEOTIDE SEQUENCE [LARGE SCALE GENOMIC DNA]</scope>
    <source>
        <strain evidence="3">cv. O-4</strain>
    </source>
</reference>
<dbReference type="AlphaFoldDB" id="A0A1R3IZI5"/>
<protein>
    <submittedName>
        <fullName evidence="2">Uncharacterized protein</fullName>
    </submittedName>
</protein>
<sequence>MPKFCSSDLFPPRPVENSVTHGHPMKDRNTGELKSS</sequence>
<evidence type="ECO:0000313" key="3">
    <source>
        <dbReference type="Proteomes" id="UP000187203"/>
    </source>
</evidence>
<organism evidence="2 3">
    <name type="scientific">Corchorus olitorius</name>
    <dbReference type="NCBI Taxonomy" id="93759"/>
    <lineage>
        <taxon>Eukaryota</taxon>
        <taxon>Viridiplantae</taxon>
        <taxon>Streptophyta</taxon>
        <taxon>Embryophyta</taxon>
        <taxon>Tracheophyta</taxon>
        <taxon>Spermatophyta</taxon>
        <taxon>Magnoliopsida</taxon>
        <taxon>eudicotyledons</taxon>
        <taxon>Gunneridae</taxon>
        <taxon>Pentapetalae</taxon>
        <taxon>rosids</taxon>
        <taxon>malvids</taxon>
        <taxon>Malvales</taxon>
        <taxon>Malvaceae</taxon>
        <taxon>Grewioideae</taxon>
        <taxon>Apeibeae</taxon>
        <taxon>Corchorus</taxon>
    </lineage>
</organism>
<gene>
    <name evidence="2" type="ORF">COLO4_20517</name>
</gene>
<feature type="compositionally biased region" description="Basic and acidic residues" evidence="1">
    <location>
        <begin position="24"/>
        <end position="36"/>
    </location>
</feature>